<dbReference type="AlphaFoldDB" id="A0A7G8BCA1"/>
<protein>
    <submittedName>
        <fullName evidence="1">Uncharacterized protein</fullName>
    </submittedName>
</protein>
<organism evidence="1 2">
    <name type="scientific">Alloacidobacterium dinghuense</name>
    <dbReference type="NCBI Taxonomy" id="2763107"/>
    <lineage>
        <taxon>Bacteria</taxon>
        <taxon>Pseudomonadati</taxon>
        <taxon>Acidobacteriota</taxon>
        <taxon>Terriglobia</taxon>
        <taxon>Terriglobales</taxon>
        <taxon>Acidobacteriaceae</taxon>
        <taxon>Alloacidobacterium</taxon>
    </lineage>
</organism>
<gene>
    <name evidence="1" type="ORF">H7849_13300</name>
</gene>
<dbReference type="Proteomes" id="UP000515312">
    <property type="component" value="Chromosome"/>
</dbReference>
<keyword evidence="2" id="KW-1185">Reference proteome</keyword>
<dbReference type="KEGG" id="adin:H7849_13300"/>
<accession>A0A7G8BCA1</accession>
<evidence type="ECO:0000313" key="2">
    <source>
        <dbReference type="Proteomes" id="UP000515312"/>
    </source>
</evidence>
<reference evidence="1 2" key="1">
    <citation type="submission" date="2020-08" db="EMBL/GenBank/DDBJ databases">
        <title>Edaphobacter telluris sp. nov. and Acidobacterium dinghuensis sp. nov., two acidobacteria isolated from forest soil.</title>
        <authorList>
            <person name="Fu J."/>
            <person name="Qiu L."/>
        </authorList>
    </citation>
    <scope>NUCLEOTIDE SEQUENCE [LARGE SCALE GENOMIC DNA]</scope>
    <source>
        <strain evidence="1">4Y35</strain>
    </source>
</reference>
<evidence type="ECO:0000313" key="1">
    <source>
        <dbReference type="EMBL" id="QNI30171.1"/>
    </source>
</evidence>
<dbReference type="RefSeq" id="WP_186739843.1">
    <property type="nucleotide sequence ID" value="NZ_CP060394.1"/>
</dbReference>
<dbReference type="EMBL" id="CP060394">
    <property type="protein sequence ID" value="QNI30171.1"/>
    <property type="molecule type" value="Genomic_DNA"/>
</dbReference>
<sequence>MNTTYYWRANASNLLSMDFLQIVRSSLSQGGVCYYNTTWSDAAQTTAMAVFPYALRVANFIAASDSPIMLDKLRWQNVLTSYRSDGRPVFTLSDPKQKMRVNEVLNMDEKEPHLFVSRQSMLERFKGTRLITDDNIGEERSH</sequence>
<name>A0A7G8BCA1_9BACT</name>
<proteinExistence type="predicted"/>